<dbReference type="eggNOG" id="ENOG5033GEP">
    <property type="taxonomic scope" value="Bacteria"/>
</dbReference>
<accession>A0A068NWL1</accession>
<reference evidence="1 2" key="1">
    <citation type="journal article" date="2014" name="PLoS ONE">
        <title>The first complete genome sequence of the class fimbriimonadia in the phylum armatimonadetes.</title>
        <authorList>
            <person name="Hu Z.Y."/>
            <person name="Wang Y.Z."/>
            <person name="Im W.T."/>
            <person name="Wang S.Y."/>
            <person name="Zhao G.P."/>
            <person name="Zheng H.J."/>
            <person name="Quan Z.X."/>
        </authorList>
    </citation>
    <scope>NUCLEOTIDE SEQUENCE [LARGE SCALE GENOMIC DNA]</scope>
    <source>
        <strain evidence="1">Gsoil 348</strain>
    </source>
</reference>
<dbReference type="Pfam" id="PF05402">
    <property type="entry name" value="PqqD"/>
    <property type="match status" value="1"/>
</dbReference>
<name>A0A068NWL1_FIMGI</name>
<dbReference type="HOGENOM" id="CLU_150513_2_0_0"/>
<dbReference type="InterPro" id="IPR041881">
    <property type="entry name" value="PqqD_sf"/>
</dbReference>
<dbReference type="InterPro" id="IPR008792">
    <property type="entry name" value="PQQD"/>
</dbReference>
<evidence type="ECO:0008006" key="3">
    <source>
        <dbReference type="Google" id="ProtNLM"/>
    </source>
</evidence>
<evidence type="ECO:0000313" key="2">
    <source>
        <dbReference type="Proteomes" id="UP000027982"/>
    </source>
</evidence>
<dbReference type="EMBL" id="CP007139">
    <property type="protein sequence ID" value="AIE87836.1"/>
    <property type="molecule type" value="Genomic_DNA"/>
</dbReference>
<sequence length="134" mass="15063">MGLVEVARQWIAPKPRISFEELSKAKPVRNPAVVETPGEEGVLLLQAPLMQQGRGFAGWMAKRMNAPDTKTFELEPVGAFVWTLCDGKHTVEAISRKLRDRYKMNRLEADAALNAFLQMLGQRRLITLTTGKKK</sequence>
<dbReference type="Proteomes" id="UP000027982">
    <property type="component" value="Chromosome"/>
</dbReference>
<keyword evidence="2" id="KW-1185">Reference proteome</keyword>
<dbReference type="Gene3D" id="1.10.10.1150">
    <property type="entry name" value="Coenzyme PQQ synthesis protein D (PqqD)"/>
    <property type="match status" value="1"/>
</dbReference>
<dbReference type="STRING" id="661478.OP10G_4468"/>
<dbReference type="RefSeq" id="WP_025228286.1">
    <property type="nucleotide sequence ID" value="NZ_CP007139.1"/>
</dbReference>
<dbReference type="AlphaFoldDB" id="A0A068NWL1"/>
<dbReference type="OrthoDB" id="9815056at2"/>
<dbReference type="KEGG" id="fgi:OP10G_4468"/>
<gene>
    <name evidence="1" type="ORF">OP10G_4468</name>
</gene>
<evidence type="ECO:0000313" key="1">
    <source>
        <dbReference type="EMBL" id="AIE87836.1"/>
    </source>
</evidence>
<protein>
    <recommendedName>
        <fullName evidence="3">PqqD family protein</fullName>
    </recommendedName>
</protein>
<organism evidence="1 2">
    <name type="scientific">Fimbriimonas ginsengisoli Gsoil 348</name>
    <dbReference type="NCBI Taxonomy" id="661478"/>
    <lineage>
        <taxon>Bacteria</taxon>
        <taxon>Bacillati</taxon>
        <taxon>Armatimonadota</taxon>
        <taxon>Fimbriimonadia</taxon>
        <taxon>Fimbriimonadales</taxon>
        <taxon>Fimbriimonadaceae</taxon>
        <taxon>Fimbriimonas</taxon>
    </lineage>
</organism>
<proteinExistence type="predicted"/>